<dbReference type="GO" id="GO:0009326">
    <property type="term" value="C:formate dehydrogenase complex"/>
    <property type="evidence" value="ECO:0007669"/>
    <property type="project" value="TreeGrafter"/>
</dbReference>
<feature type="domain" description="Cytochrome b561 bacterial/Ni-hydrogenase" evidence="7">
    <location>
        <begin position="10"/>
        <end position="216"/>
    </location>
</feature>
<dbReference type="GO" id="GO:0022904">
    <property type="term" value="P:respiratory electron transport chain"/>
    <property type="evidence" value="ECO:0007669"/>
    <property type="project" value="InterPro"/>
</dbReference>
<keyword evidence="5 6" id="KW-0472">Membrane</keyword>
<dbReference type="RefSeq" id="WP_066601963.1">
    <property type="nucleotide sequence ID" value="NZ_CP014230.1"/>
</dbReference>
<dbReference type="Proteomes" id="UP000063964">
    <property type="component" value="Chromosome"/>
</dbReference>
<evidence type="ECO:0000256" key="3">
    <source>
        <dbReference type="ARBA" id="ARBA00022692"/>
    </source>
</evidence>
<dbReference type="STRING" id="888061.AXF15_00775"/>
<dbReference type="InterPro" id="IPR016174">
    <property type="entry name" value="Di-haem_cyt_TM"/>
</dbReference>
<accession>A0A0X8JN55</accession>
<dbReference type="OrthoDB" id="9790598at2"/>
<name>A0A0X8JN55_9BACT</name>
<dbReference type="SUPFAM" id="SSF81342">
    <property type="entry name" value="Transmembrane di-heme cytochromes"/>
    <property type="match status" value="1"/>
</dbReference>
<feature type="transmembrane region" description="Helical" evidence="6">
    <location>
        <begin position="20"/>
        <end position="37"/>
    </location>
</feature>
<protein>
    <submittedName>
        <fullName evidence="8">Formate dehydrogenase</fullName>
    </submittedName>
</protein>
<dbReference type="GO" id="GO:0009055">
    <property type="term" value="F:electron transfer activity"/>
    <property type="evidence" value="ECO:0007669"/>
    <property type="project" value="InterPro"/>
</dbReference>
<evidence type="ECO:0000313" key="9">
    <source>
        <dbReference type="Proteomes" id="UP000063964"/>
    </source>
</evidence>
<dbReference type="GO" id="GO:0036397">
    <property type="term" value="F:formate dehydrogenase (quinone) activity"/>
    <property type="evidence" value="ECO:0007669"/>
    <property type="project" value="TreeGrafter"/>
</dbReference>
<feature type="transmembrane region" description="Helical" evidence="6">
    <location>
        <begin position="143"/>
        <end position="167"/>
    </location>
</feature>
<dbReference type="InterPro" id="IPR051817">
    <property type="entry name" value="FDH_cytochrome_b556_subunit"/>
</dbReference>
<dbReference type="GO" id="GO:0015944">
    <property type="term" value="P:formate oxidation"/>
    <property type="evidence" value="ECO:0007669"/>
    <property type="project" value="TreeGrafter"/>
</dbReference>
<evidence type="ECO:0000256" key="5">
    <source>
        <dbReference type="ARBA" id="ARBA00023136"/>
    </source>
</evidence>
<evidence type="ECO:0000256" key="2">
    <source>
        <dbReference type="ARBA" id="ARBA00022475"/>
    </source>
</evidence>
<dbReference type="GO" id="GO:0009061">
    <property type="term" value="P:anaerobic respiration"/>
    <property type="evidence" value="ECO:0007669"/>
    <property type="project" value="TreeGrafter"/>
</dbReference>
<feature type="transmembrane region" description="Helical" evidence="6">
    <location>
        <begin position="179"/>
        <end position="203"/>
    </location>
</feature>
<dbReference type="PANTHER" id="PTHR30074:SF6">
    <property type="entry name" value="FORMATE DEHYDROGENASE GAMMA SUBUNIT"/>
    <property type="match status" value="1"/>
</dbReference>
<evidence type="ECO:0000256" key="1">
    <source>
        <dbReference type="ARBA" id="ARBA00004651"/>
    </source>
</evidence>
<evidence type="ECO:0000313" key="8">
    <source>
        <dbReference type="EMBL" id="AMD91793.1"/>
    </source>
</evidence>
<dbReference type="AlphaFoldDB" id="A0A0X8JN55"/>
<evidence type="ECO:0000256" key="6">
    <source>
        <dbReference type="SAM" id="Phobius"/>
    </source>
</evidence>
<keyword evidence="9" id="KW-1185">Reference proteome</keyword>
<keyword evidence="3 6" id="KW-0812">Transmembrane</keyword>
<feature type="transmembrane region" description="Helical" evidence="6">
    <location>
        <begin position="67"/>
        <end position="85"/>
    </location>
</feature>
<comment type="subcellular location">
    <subcellularLocation>
        <location evidence="1">Cell membrane</location>
        <topology evidence="1">Multi-pass membrane protein</topology>
    </subcellularLocation>
</comment>
<keyword evidence="4 6" id="KW-1133">Transmembrane helix</keyword>
<dbReference type="InterPro" id="IPR011577">
    <property type="entry name" value="Cyt_b561_bac/Ni-Hgenase"/>
</dbReference>
<dbReference type="Pfam" id="PF01292">
    <property type="entry name" value="Ni_hydr_CYTB"/>
    <property type="match status" value="1"/>
</dbReference>
<gene>
    <name evidence="8" type="ORF">AXF15_00775</name>
</gene>
<dbReference type="PANTHER" id="PTHR30074">
    <property type="entry name" value="FORMATE DEHYDROGENASE, NITRATE-INDUCIBLE, CYTOCHROME B556 FDN SUBUNIT"/>
    <property type="match status" value="1"/>
</dbReference>
<evidence type="ECO:0000256" key="4">
    <source>
        <dbReference type="ARBA" id="ARBA00022989"/>
    </source>
</evidence>
<sequence length="245" mass="27159">MASETRFVRRHSRGAMIMHWFNAVMFILLLLGGLGMLRNPDVVIVGLWWSRLLDGIFGADALLRGHIALGVLWMAGVLLYAVFYVRPDVIPFLREIFRLKPGSDLTWCLRKTLRLTIGVRGMKKLGLDPALPPQGFYNAGQKFAAMAVLVCGMGLSGSGTILCLNTVMDMGTQLTQWCMFFHLLCAGIMGMVLPIHIYMAALAPGEAPALRSMFTGTVPEDFIRHHNPLWHAELFGKEAAVDNET</sequence>
<evidence type="ECO:0000259" key="7">
    <source>
        <dbReference type="Pfam" id="PF01292"/>
    </source>
</evidence>
<reference evidence="9" key="1">
    <citation type="submission" date="2016-02" db="EMBL/GenBank/DDBJ databases">
        <authorList>
            <person name="Holder M.E."/>
            <person name="Ajami N.J."/>
            <person name="Petrosino J.F."/>
        </authorList>
    </citation>
    <scope>NUCLEOTIDE SEQUENCE [LARGE SCALE GENOMIC DNA]</scope>
    <source>
        <strain evidence="9">DSM 12838</strain>
    </source>
</reference>
<dbReference type="Gene3D" id="1.20.950.20">
    <property type="entry name" value="Transmembrane di-heme cytochromes, Chain C"/>
    <property type="match status" value="1"/>
</dbReference>
<dbReference type="KEGG" id="doa:AXF15_00775"/>
<dbReference type="EMBL" id="CP014230">
    <property type="protein sequence ID" value="AMD91793.1"/>
    <property type="molecule type" value="Genomic_DNA"/>
</dbReference>
<organism evidence="8 9">
    <name type="scientific">Desulfomicrobium orale DSM 12838</name>
    <dbReference type="NCBI Taxonomy" id="888061"/>
    <lineage>
        <taxon>Bacteria</taxon>
        <taxon>Pseudomonadati</taxon>
        <taxon>Thermodesulfobacteriota</taxon>
        <taxon>Desulfovibrionia</taxon>
        <taxon>Desulfovibrionales</taxon>
        <taxon>Desulfomicrobiaceae</taxon>
        <taxon>Desulfomicrobium</taxon>
    </lineage>
</organism>
<keyword evidence="2" id="KW-1003">Cell membrane</keyword>
<dbReference type="GO" id="GO:0005886">
    <property type="term" value="C:plasma membrane"/>
    <property type="evidence" value="ECO:0007669"/>
    <property type="project" value="UniProtKB-SubCell"/>
</dbReference>
<proteinExistence type="predicted"/>